<dbReference type="EMBL" id="MGDI01000033">
    <property type="protein sequence ID" value="OGL52154.1"/>
    <property type="molecule type" value="Genomic_DNA"/>
</dbReference>
<name>A0A1F7SFZ9_9BACT</name>
<comment type="subcellular location">
    <subcellularLocation>
        <location evidence="1">Cell membrane</location>
        <topology evidence="1">Multi-pass membrane protein</topology>
    </subcellularLocation>
</comment>
<organism evidence="9 10">
    <name type="scientific">Candidatus Schekmanbacteria bacterium RIFCSPLOWO2_12_FULL_38_15</name>
    <dbReference type="NCBI Taxonomy" id="1817883"/>
    <lineage>
        <taxon>Bacteria</taxon>
        <taxon>Candidatus Schekmaniibacteriota</taxon>
    </lineage>
</organism>
<feature type="transmembrane region" description="Helical" evidence="8">
    <location>
        <begin position="15"/>
        <end position="32"/>
    </location>
</feature>
<feature type="transmembrane region" description="Helical" evidence="8">
    <location>
        <begin position="223"/>
        <end position="241"/>
    </location>
</feature>
<feature type="transmembrane region" description="Helical" evidence="8">
    <location>
        <begin position="375"/>
        <end position="392"/>
    </location>
</feature>
<dbReference type="PANTHER" id="PTHR33908">
    <property type="entry name" value="MANNOSYLTRANSFERASE YKCB-RELATED"/>
    <property type="match status" value="1"/>
</dbReference>
<gene>
    <name evidence="9" type="ORF">A3G31_06970</name>
</gene>
<evidence type="ECO:0000256" key="2">
    <source>
        <dbReference type="ARBA" id="ARBA00022475"/>
    </source>
</evidence>
<dbReference type="GO" id="GO:0005886">
    <property type="term" value="C:plasma membrane"/>
    <property type="evidence" value="ECO:0007669"/>
    <property type="project" value="UniProtKB-SubCell"/>
</dbReference>
<dbReference type="AlphaFoldDB" id="A0A1F7SFZ9"/>
<feature type="transmembrane region" description="Helical" evidence="8">
    <location>
        <begin position="96"/>
        <end position="117"/>
    </location>
</feature>
<evidence type="ECO:0000256" key="4">
    <source>
        <dbReference type="ARBA" id="ARBA00022679"/>
    </source>
</evidence>
<dbReference type="GO" id="GO:0016763">
    <property type="term" value="F:pentosyltransferase activity"/>
    <property type="evidence" value="ECO:0007669"/>
    <property type="project" value="TreeGrafter"/>
</dbReference>
<keyword evidence="5 8" id="KW-0812">Transmembrane</keyword>
<evidence type="ECO:0000256" key="8">
    <source>
        <dbReference type="SAM" id="Phobius"/>
    </source>
</evidence>
<evidence type="ECO:0000256" key="7">
    <source>
        <dbReference type="ARBA" id="ARBA00023136"/>
    </source>
</evidence>
<feature type="transmembrane region" description="Helical" evidence="8">
    <location>
        <begin position="151"/>
        <end position="168"/>
    </location>
</feature>
<evidence type="ECO:0000256" key="1">
    <source>
        <dbReference type="ARBA" id="ARBA00004651"/>
    </source>
</evidence>
<evidence type="ECO:0000256" key="6">
    <source>
        <dbReference type="ARBA" id="ARBA00022989"/>
    </source>
</evidence>
<evidence type="ECO:0000313" key="10">
    <source>
        <dbReference type="Proteomes" id="UP000178082"/>
    </source>
</evidence>
<evidence type="ECO:0000256" key="3">
    <source>
        <dbReference type="ARBA" id="ARBA00022676"/>
    </source>
</evidence>
<evidence type="ECO:0000256" key="5">
    <source>
        <dbReference type="ARBA" id="ARBA00022692"/>
    </source>
</evidence>
<reference evidence="9 10" key="1">
    <citation type="journal article" date="2016" name="Nat. Commun.">
        <title>Thousands of microbial genomes shed light on interconnected biogeochemical processes in an aquifer system.</title>
        <authorList>
            <person name="Anantharaman K."/>
            <person name="Brown C.T."/>
            <person name="Hug L.A."/>
            <person name="Sharon I."/>
            <person name="Castelle C.J."/>
            <person name="Probst A.J."/>
            <person name="Thomas B.C."/>
            <person name="Singh A."/>
            <person name="Wilkins M.J."/>
            <person name="Karaoz U."/>
            <person name="Brodie E.L."/>
            <person name="Williams K.H."/>
            <person name="Hubbard S.S."/>
            <person name="Banfield J.F."/>
        </authorList>
    </citation>
    <scope>NUCLEOTIDE SEQUENCE [LARGE SCALE GENOMIC DNA]</scope>
</reference>
<keyword evidence="2" id="KW-1003">Cell membrane</keyword>
<feature type="transmembrane region" description="Helical" evidence="8">
    <location>
        <begin position="289"/>
        <end position="313"/>
    </location>
</feature>
<evidence type="ECO:0000313" key="9">
    <source>
        <dbReference type="EMBL" id="OGL52154.1"/>
    </source>
</evidence>
<keyword evidence="3" id="KW-0328">Glycosyltransferase</keyword>
<feature type="transmembrane region" description="Helical" evidence="8">
    <location>
        <begin position="66"/>
        <end position="84"/>
    </location>
</feature>
<dbReference type="PANTHER" id="PTHR33908:SF11">
    <property type="entry name" value="MEMBRANE PROTEIN"/>
    <property type="match status" value="1"/>
</dbReference>
<feature type="transmembrane region" description="Helical" evidence="8">
    <location>
        <begin position="342"/>
        <end position="363"/>
    </location>
</feature>
<dbReference type="InterPro" id="IPR050297">
    <property type="entry name" value="LipidA_mod_glycosyltrf_83"/>
</dbReference>
<protein>
    <submittedName>
        <fullName evidence="9">Uncharacterized protein</fullName>
    </submittedName>
</protein>
<accession>A0A1F7SFZ9</accession>
<feature type="transmembrane region" description="Helical" evidence="8">
    <location>
        <begin position="404"/>
        <end position="422"/>
    </location>
</feature>
<comment type="caution">
    <text evidence="9">The sequence shown here is derived from an EMBL/GenBank/DDBJ whole genome shotgun (WGS) entry which is preliminary data.</text>
</comment>
<feature type="transmembrane region" description="Helical" evidence="8">
    <location>
        <begin position="180"/>
        <end position="211"/>
    </location>
</feature>
<sequence>MPQTNTRVSFFKDKGIFLLIVLFFIISRLWVLDRGIFMWNDEELYNGTIAMEILQGLNLPLLDYQYTPHNGGTIVVGVLAAVFFKLFGNSYFSLKLVALLFSTLSLIFCLILLNLYFSRRTAIIAGLFFLFSPSTYTESTLIAWGAHAESISLSMFTILIFYEIFFSGKSYYLGNQKKSYLLFIAFGLSCGFSLYFAYITLYCLISCLFFWYLFDKMFFLKKYFLIFSVSFLAGFSPWLYYNWINSFKGMNIVKKYWGYPEAKNQVFEKAVKYFTYDLPALFDFHQAKIFGIAVLPYFYYFIFLTAFFFILYIERHSFIQLIKALPPSRKYRLIPESFSKELFFLAVPVIFSVMFFLSNVSIFSTLEDRYLTYRYFIPLYPFIFIIFSLFFSKFDIKESKNIPLILLLIILLFLGLFGSAKIPSYDRIPTYRNLDGYSYERLGWTTVTKFDLDYKKYFELGDKINPVFRHLYYHGIGWSVGGRGLVWVKKFKEFKNIYKLAEDVNPKHRSYYYQGIGYNVGFNSVYNQYEKCIKGIEKIDEKYKPYAYLGMSIVINENCREDTDIPRIVSAVDEKYRRFFYISLGEYYLKKMSLDSFELAIEKTDKKNQFYLYYEAGAFLFKYYSHYKTDDFEKTMKWFFVPANFRDAFYEGAGSAIGFYYRNRANSIRDEIDKLESKERISAYRGLGRYMAERYGFHFSEIFKFSNSLNKKYLQYFYEGVGARIAFRFGDNESDANSILKELDPLYKPLVEKGFKEELSSISGEAL</sequence>
<keyword evidence="4" id="KW-0808">Transferase</keyword>
<dbReference type="GO" id="GO:0009103">
    <property type="term" value="P:lipopolysaccharide biosynthetic process"/>
    <property type="evidence" value="ECO:0007669"/>
    <property type="project" value="UniProtKB-ARBA"/>
</dbReference>
<dbReference type="STRING" id="1817883.A3G31_06970"/>
<feature type="transmembrane region" description="Helical" evidence="8">
    <location>
        <begin position="123"/>
        <end position="144"/>
    </location>
</feature>
<keyword evidence="7 8" id="KW-0472">Membrane</keyword>
<keyword evidence="6 8" id="KW-1133">Transmembrane helix</keyword>
<dbReference type="Proteomes" id="UP000178082">
    <property type="component" value="Unassembled WGS sequence"/>
</dbReference>
<proteinExistence type="predicted"/>